<comment type="caution">
    <text evidence="1">The sequence shown here is derived from an EMBL/GenBank/DDBJ whole genome shotgun (WGS) entry which is preliminary data.</text>
</comment>
<proteinExistence type="predicted"/>
<reference evidence="1 2" key="1">
    <citation type="submission" date="2020-04" db="EMBL/GenBank/DDBJ databases">
        <authorList>
            <person name="Yin C."/>
        </authorList>
    </citation>
    <scope>NUCLEOTIDE SEQUENCE [LARGE SCALE GENOMIC DNA]</scope>
    <source>
        <strain evidence="1 2">Ae27</strain>
    </source>
</reference>
<keyword evidence="2" id="KW-1185">Reference proteome</keyword>
<dbReference type="Proteomes" id="UP000570474">
    <property type="component" value="Unassembled WGS sequence"/>
</dbReference>
<organism evidence="1 2">
    <name type="scientific">Chitinophaga varians</name>
    <dbReference type="NCBI Taxonomy" id="2202339"/>
    <lineage>
        <taxon>Bacteria</taxon>
        <taxon>Pseudomonadati</taxon>
        <taxon>Bacteroidota</taxon>
        <taxon>Chitinophagia</taxon>
        <taxon>Chitinophagales</taxon>
        <taxon>Chitinophagaceae</taxon>
        <taxon>Chitinophaga</taxon>
    </lineage>
</organism>
<protein>
    <submittedName>
        <fullName evidence="1">Uncharacterized protein</fullName>
    </submittedName>
</protein>
<sequence length="202" mass="23289">MGQIQKELLKELEAAGFKYHDVNYIFKKKELEPEEVAIILRWLPDIYKEHIGAGDILVRSLISAREPFDPTVIINLFESDFINSSMKSGPGTVLVYAPTFDISEWLRAQFLNHGYAFERNMLLLGLPLKGGFKSAEDLTAFLKLIFEKYPMPIWFKVFSKYGSIDDIPFLQSKQDQVDKKIGKEISKLISAIERRKKKPKFP</sequence>
<evidence type="ECO:0000313" key="1">
    <source>
        <dbReference type="EMBL" id="NLR67498.1"/>
    </source>
</evidence>
<dbReference type="RefSeq" id="WP_168873457.1">
    <property type="nucleotide sequence ID" value="NZ_JABAIA010000003.1"/>
</dbReference>
<dbReference type="AlphaFoldDB" id="A0A847S326"/>
<evidence type="ECO:0000313" key="2">
    <source>
        <dbReference type="Proteomes" id="UP000570474"/>
    </source>
</evidence>
<gene>
    <name evidence="1" type="ORF">HGH92_24550</name>
</gene>
<name>A0A847S326_9BACT</name>
<accession>A0A847S326</accession>
<dbReference type="EMBL" id="JABAIA010000003">
    <property type="protein sequence ID" value="NLR67498.1"/>
    <property type="molecule type" value="Genomic_DNA"/>
</dbReference>